<dbReference type="AlphaFoldDB" id="A0A0B8QR39"/>
<protein>
    <submittedName>
        <fullName evidence="1">Phage terminase, small subunit</fullName>
    </submittedName>
</protein>
<sequence length="136" mass="15424">MPVLENARHEKFVQCLISGMSQRKAYREAFKQSSKWKDSTVDVKASELFGKVLVRYKELQEEAQDAAIMTRKERMVALSEIAKNAEKEADMIKAIDTLNKMDGDYTSKVELSGSVKTNPYVDLSTEELRKLASRDG</sequence>
<name>A0A0B8QR39_LACLL</name>
<evidence type="ECO:0000313" key="1">
    <source>
        <dbReference type="EMBL" id="GAM79407.1"/>
    </source>
</evidence>
<evidence type="ECO:0000313" key="2">
    <source>
        <dbReference type="Proteomes" id="UP000031847"/>
    </source>
</evidence>
<dbReference type="PATRIC" id="fig|1360.110.peg.1484"/>
<gene>
    <name evidence="1" type="ORF">JCM5805K_0515</name>
</gene>
<proteinExistence type="predicted"/>
<reference evidence="1 2" key="1">
    <citation type="submission" date="2015-01" db="EMBL/GenBank/DDBJ databases">
        <title>Lactococcus lactis subsp.lactis JCM 5805 whole genome shotgun sequence.</title>
        <authorList>
            <person name="Fujii T."/>
            <person name="Tomita Y."/>
            <person name="Ikushima S."/>
            <person name="Fujiwara D."/>
        </authorList>
    </citation>
    <scope>NUCLEOTIDE SEQUENCE [LARGE SCALE GENOMIC DNA]</scope>
    <source>
        <strain evidence="1 2">JCM 5805</strain>
    </source>
</reference>
<dbReference type="Proteomes" id="UP000031847">
    <property type="component" value="Unassembled WGS sequence"/>
</dbReference>
<dbReference type="RefSeq" id="WP_023164002.1">
    <property type="nucleotide sequence ID" value="NZ_BAABQR010000008.1"/>
</dbReference>
<organism evidence="1 2">
    <name type="scientific">Lactococcus lactis subsp. lactis</name>
    <name type="common">Streptococcus lactis</name>
    <dbReference type="NCBI Taxonomy" id="1360"/>
    <lineage>
        <taxon>Bacteria</taxon>
        <taxon>Bacillati</taxon>
        <taxon>Bacillota</taxon>
        <taxon>Bacilli</taxon>
        <taxon>Lactobacillales</taxon>
        <taxon>Streptococcaceae</taxon>
        <taxon>Lactococcus</taxon>
    </lineage>
</organism>
<accession>A0A0B8QR39</accession>
<dbReference type="EMBL" id="BBSI01000015">
    <property type="protein sequence ID" value="GAM79407.1"/>
    <property type="molecule type" value="Genomic_DNA"/>
</dbReference>
<comment type="caution">
    <text evidence="1">The sequence shown here is derived from an EMBL/GenBank/DDBJ whole genome shotgun (WGS) entry which is preliminary data.</text>
</comment>